<feature type="domain" description="Starch synthase catalytic" evidence="9">
    <location>
        <begin position="3"/>
        <end position="238"/>
    </location>
</feature>
<keyword evidence="6 7" id="KW-0320">Glycogen biosynthesis</keyword>
<evidence type="ECO:0000256" key="7">
    <source>
        <dbReference type="HAMAP-Rule" id="MF_00484"/>
    </source>
</evidence>
<comment type="catalytic activity">
    <reaction evidence="1 7">
        <text>[(1-&gt;4)-alpha-D-glucosyl](n) + ADP-alpha-D-glucose = [(1-&gt;4)-alpha-D-glucosyl](n+1) + ADP + H(+)</text>
        <dbReference type="Rhea" id="RHEA:18189"/>
        <dbReference type="Rhea" id="RHEA-COMP:9584"/>
        <dbReference type="Rhea" id="RHEA-COMP:9587"/>
        <dbReference type="ChEBI" id="CHEBI:15378"/>
        <dbReference type="ChEBI" id="CHEBI:15444"/>
        <dbReference type="ChEBI" id="CHEBI:57498"/>
        <dbReference type="ChEBI" id="CHEBI:456216"/>
        <dbReference type="EC" id="2.4.1.21"/>
    </reaction>
</comment>
<proteinExistence type="inferred from homology"/>
<evidence type="ECO:0000256" key="6">
    <source>
        <dbReference type="ARBA" id="ARBA00023056"/>
    </source>
</evidence>
<dbReference type="PANTHER" id="PTHR45825:SF11">
    <property type="entry name" value="ALPHA AMYLASE DOMAIN-CONTAINING PROTEIN"/>
    <property type="match status" value="1"/>
</dbReference>
<dbReference type="SUPFAM" id="SSF53756">
    <property type="entry name" value="UDP-Glycosyltransferase/glycogen phosphorylase"/>
    <property type="match status" value="1"/>
</dbReference>
<dbReference type="NCBIfam" id="NF001898">
    <property type="entry name" value="PRK00654.1-1"/>
    <property type="match status" value="1"/>
</dbReference>
<dbReference type="CDD" id="cd03791">
    <property type="entry name" value="GT5_Glycogen_synthase_DULL1-like"/>
    <property type="match status" value="1"/>
</dbReference>
<sequence length="497" mass="57078">MKKILFAASECVPFIKTGGLADVVGSLPKYFNKEEYDVRVMLPKYLCIKEELRSQMKYVTHFYTDFYWRNQYVGILEMEYQGVKFYFIDSEFYFGGPWPYSNMYEDIEKFSFFSKAVLSSLPLIGFRPDIIHCHDWQTGLIPVYLNDSFQGDPFFWGIKTIFTIHNLKFQGTWDVNTIRNVTGLSDYYFTSDKLESYNNGNLLKGGLVYADKITTVSNSYAEEIKMPFYGEGLDGLLRARSNSLSGIVNGIDYNFYNPETDADIEANYNIKTVFDQKPKNKEALQKELGLEVNPNAFMIGIVSRLTDQKGFDLIDCVIEQICSEDVQLVVLGTGEARYENLFRFYANKYPDRVSASIFYSEALSHRIYASCDAFLMPSLFEPCGLSQLMSLRYGTLPIVRETGGLRDTVQPYNEIDGSGTGFSFANYNAHEMLGIINYAKKVYYTDRKAWDKMVVAAMEKDFSWNTAARTYEKLYDELLGSNFPIDVDAEKEEKEAK</sequence>
<evidence type="ECO:0000256" key="3">
    <source>
        <dbReference type="ARBA" id="ARBA00010281"/>
    </source>
</evidence>
<dbReference type="InterPro" id="IPR013534">
    <property type="entry name" value="Starch_synth_cat_dom"/>
</dbReference>
<dbReference type="Gene3D" id="3.40.50.2000">
    <property type="entry name" value="Glycogen Phosphorylase B"/>
    <property type="match status" value="2"/>
</dbReference>
<keyword evidence="4 7" id="KW-0328">Glycosyltransferase</keyword>
<dbReference type="InterPro" id="IPR011835">
    <property type="entry name" value="GS/SS"/>
</dbReference>
<evidence type="ECO:0000256" key="1">
    <source>
        <dbReference type="ARBA" id="ARBA00001478"/>
    </source>
</evidence>
<organism evidence="10 11">
    <name type="scientific">Candidatus Fimimorpha faecalis</name>
    <dbReference type="NCBI Taxonomy" id="2840824"/>
    <lineage>
        <taxon>Bacteria</taxon>
        <taxon>Bacillati</taxon>
        <taxon>Bacillota</taxon>
        <taxon>Clostridia</taxon>
        <taxon>Eubacteriales</taxon>
        <taxon>Candidatus Fimimorpha</taxon>
    </lineage>
</organism>
<reference evidence="10" key="1">
    <citation type="submission" date="2020-10" db="EMBL/GenBank/DDBJ databases">
        <authorList>
            <person name="Gilroy R."/>
        </authorList>
    </citation>
    <scope>NUCLEOTIDE SEQUENCE</scope>
    <source>
        <strain evidence="10">ChiW13-3771</strain>
    </source>
</reference>
<evidence type="ECO:0000259" key="9">
    <source>
        <dbReference type="Pfam" id="PF08323"/>
    </source>
</evidence>
<dbReference type="InterPro" id="IPR001296">
    <property type="entry name" value="Glyco_trans_1"/>
</dbReference>
<dbReference type="HAMAP" id="MF_00484">
    <property type="entry name" value="Glycogen_synth"/>
    <property type="match status" value="1"/>
</dbReference>
<comment type="similarity">
    <text evidence="3 7">Belongs to the glycosyltransferase 1 family. Bacterial/plant glycogen synthase subfamily.</text>
</comment>
<dbReference type="EC" id="2.4.1.21" evidence="7"/>
<dbReference type="GO" id="GO:0004373">
    <property type="term" value="F:alpha-1,4-glucan glucosyltransferase (UDP-glucose donor) activity"/>
    <property type="evidence" value="ECO:0007669"/>
    <property type="project" value="InterPro"/>
</dbReference>
<protein>
    <recommendedName>
        <fullName evidence="7">Glycogen synthase</fullName>
        <ecNumber evidence="7">2.4.1.21</ecNumber>
    </recommendedName>
    <alternativeName>
        <fullName evidence="7">Starch [bacterial glycogen] synthase</fullName>
    </alternativeName>
</protein>
<reference evidence="10" key="2">
    <citation type="journal article" date="2021" name="PeerJ">
        <title>Extensive microbial diversity within the chicken gut microbiome revealed by metagenomics and culture.</title>
        <authorList>
            <person name="Gilroy R."/>
            <person name="Ravi A."/>
            <person name="Getino M."/>
            <person name="Pursley I."/>
            <person name="Horton D.L."/>
            <person name="Alikhan N.F."/>
            <person name="Baker D."/>
            <person name="Gharbi K."/>
            <person name="Hall N."/>
            <person name="Watson M."/>
            <person name="Adriaenssens E.M."/>
            <person name="Foster-Nyarko E."/>
            <person name="Jarju S."/>
            <person name="Secka A."/>
            <person name="Antonio M."/>
            <person name="Oren A."/>
            <person name="Chaudhuri R.R."/>
            <person name="La Ragione R."/>
            <person name="Hildebrand F."/>
            <person name="Pallen M.J."/>
        </authorList>
    </citation>
    <scope>NUCLEOTIDE SEQUENCE</scope>
    <source>
        <strain evidence="10">ChiW13-3771</strain>
    </source>
</reference>
<evidence type="ECO:0000256" key="2">
    <source>
        <dbReference type="ARBA" id="ARBA00002764"/>
    </source>
</evidence>
<dbReference type="Pfam" id="PF08323">
    <property type="entry name" value="Glyco_transf_5"/>
    <property type="match status" value="1"/>
</dbReference>
<dbReference type="Pfam" id="PF00534">
    <property type="entry name" value="Glycos_transf_1"/>
    <property type="match status" value="1"/>
</dbReference>
<dbReference type="NCBIfam" id="TIGR02095">
    <property type="entry name" value="glgA"/>
    <property type="match status" value="1"/>
</dbReference>
<name>A0A9D1JDY7_9FIRM</name>
<accession>A0A9D1JDY7</accession>
<evidence type="ECO:0000256" key="4">
    <source>
        <dbReference type="ARBA" id="ARBA00022676"/>
    </source>
</evidence>
<evidence type="ECO:0000259" key="8">
    <source>
        <dbReference type="Pfam" id="PF00534"/>
    </source>
</evidence>
<dbReference type="PANTHER" id="PTHR45825">
    <property type="entry name" value="GRANULE-BOUND STARCH SYNTHASE 1, CHLOROPLASTIC/AMYLOPLASTIC"/>
    <property type="match status" value="1"/>
</dbReference>
<comment type="pathway">
    <text evidence="7">Glycan biosynthesis; glycogen biosynthesis.</text>
</comment>
<evidence type="ECO:0000313" key="10">
    <source>
        <dbReference type="EMBL" id="HIR89310.1"/>
    </source>
</evidence>
<evidence type="ECO:0000313" key="11">
    <source>
        <dbReference type="Proteomes" id="UP000824201"/>
    </source>
</evidence>
<dbReference type="AlphaFoldDB" id="A0A9D1JDY7"/>
<comment type="caution">
    <text evidence="10">The sequence shown here is derived from an EMBL/GenBank/DDBJ whole genome shotgun (WGS) entry which is preliminary data.</text>
</comment>
<dbReference type="GO" id="GO:0005978">
    <property type="term" value="P:glycogen biosynthetic process"/>
    <property type="evidence" value="ECO:0007669"/>
    <property type="project" value="UniProtKB-UniRule"/>
</dbReference>
<dbReference type="Proteomes" id="UP000824201">
    <property type="component" value="Unassembled WGS sequence"/>
</dbReference>
<feature type="domain" description="Glycosyl transferase family 1" evidence="8">
    <location>
        <begin position="293"/>
        <end position="440"/>
    </location>
</feature>
<dbReference type="EMBL" id="DVHN01000130">
    <property type="protein sequence ID" value="HIR89310.1"/>
    <property type="molecule type" value="Genomic_DNA"/>
</dbReference>
<evidence type="ECO:0000256" key="5">
    <source>
        <dbReference type="ARBA" id="ARBA00022679"/>
    </source>
</evidence>
<feature type="binding site" evidence="7">
    <location>
        <position position="16"/>
    </location>
    <ligand>
        <name>ADP-alpha-D-glucose</name>
        <dbReference type="ChEBI" id="CHEBI:57498"/>
    </ligand>
</feature>
<comment type="function">
    <text evidence="2 7">Synthesizes alpha-1,4-glucan chains using ADP-glucose.</text>
</comment>
<dbReference type="GO" id="GO:0009011">
    <property type="term" value="F:alpha-1,4-glucan glucosyltransferase (ADP-glucose donor) activity"/>
    <property type="evidence" value="ECO:0007669"/>
    <property type="project" value="UniProtKB-UniRule"/>
</dbReference>
<keyword evidence="5 7" id="KW-0808">Transferase</keyword>
<gene>
    <name evidence="7 10" type="primary">glgA</name>
    <name evidence="10" type="ORF">IAC96_10195</name>
</gene>